<evidence type="ECO:0000313" key="6">
    <source>
        <dbReference type="Proteomes" id="UP000694255"/>
    </source>
</evidence>
<dbReference type="Pfam" id="PF02582">
    <property type="entry name" value="DUF155"/>
    <property type="match status" value="1"/>
</dbReference>
<feature type="domain" description="DUF155" evidence="4">
    <location>
        <begin position="262"/>
        <end position="434"/>
    </location>
</feature>
<reference evidence="5 6" key="1">
    <citation type="journal article" date="2021" name="DNA Res.">
        <title>Genome analysis of Candida subhashii reveals its hybrid nature and dual mitochondrial genome conformations.</title>
        <authorList>
            <person name="Mixao V."/>
            <person name="Hegedusova E."/>
            <person name="Saus E."/>
            <person name="Pryszcz L.P."/>
            <person name="Cillingova A."/>
            <person name="Nosek J."/>
            <person name="Gabaldon T."/>
        </authorList>
    </citation>
    <scope>NUCLEOTIDE SEQUENCE [LARGE SCALE GENOMIC DNA]</scope>
    <source>
        <strain evidence="5 6">CBS 10753</strain>
    </source>
</reference>
<dbReference type="Proteomes" id="UP000694255">
    <property type="component" value="Unassembled WGS sequence"/>
</dbReference>
<feature type="compositionally biased region" description="Polar residues" evidence="2">
    <location>
        <begin position="78"/>
        <end position="104"/>
    </location>
</feature>
<feature type="compositionally biased region" description="Polar residues" evidence="2">
    <location>
        <begin position="116"/>
        <end position="126"/>
    </location>
</feature>
<protein>
    <submittedName>
        <fullName evidence="5">RMD1</fullName>
    </submittedName>
</protein>
<keyword evidence="3" id="KW-1133">Transmembrane helix</keyword>
<dbReference type="PANTHER" id="PTHR16255">
    <property type="entry name" value="REQUIRED FOR MEIOTIC NUCLEAR DIVISION PROTEIN 1 HOMOLOG"/>
    <property type="match status" value="1"/>
</dbReference>
<feature type="compositionally biased region" description="Acidic residues" evidence="2">
    <location>
        <begin position="127"/>
        <end position="144"/>
    </location>
</feature>
<dbReference type="GeneID" id="73468701"/>
<dbReference type="PANTHER" id="PTHR16255:SF15">
    <property type="entry name" value="SPORULATION PROTEIN RMD1"/>
    <property type="match status" value="1"/>
</dbReference>
<evidence type="ECO:0000256" key="1">
    <source>
        <dbReference type="ARBA" id="ARBA00008306"/>
    </source>
</evidence>
<feature type="compositionally biased region" description="Polar residues" evidence="2">
    <location>
        <begin position="1"/>
        <end position="20"/>
    </location>
</feature>
<evidence type="ECO:0000256" key="3">
    <source>
        <dbReference type="SAM" id="Phobius"/>
    </source>
</evidence>
<keyword evidence="3" id="KW-0472">Membrane</keyword>
<gene>
    <name evidence="5" type="ORF">J8A68_001900</name>
</gene>
<feature type="compositionally biased region" description="Low complexity" evidence="2">
    <location>
        <begin position="28"/>
        <end position="77"/>
    </location>
</feature>
<dbReference type="InterPro" id="IPR003734">
    <property type="entry name" value="DUF155"/>
</dbReference>
<feature type="transmembrane region" description="Helical" evidence="3">
    <location>
        <begin position="461"/>
        <end position="483"/>
    </location>
</feature>
<feature type="region of interest" description="Disordered" evidence="2">
    <location>
        <begin position="1"/>
        <end position="145"/>
    </location>
</feature>
<comment type="similarity">
    <text evidence="1">Belongs to the RMD1/sif2 family.</text>
</comment>
<keyword evidence="3" id="KW-0812">Transmembrane</keyword>
<dbReference type="RefSeq" id="XP_049264802.1">
    <property type="nucleotide sequence ID" value="XM_049405593.1"/>
</dbReference>
<comment type="caution">
    <text evidence="5">The sequence shown here is derived from an EMBL/GenBank/DDBJ whole genome shotgun (WGS) entry which is preliminary data.</text>
</comment>
<proteinExistence type="inferred from homology"/>
<name>A0A8J5R0L4_9ASCO</name>
<keyword evidence="6" id="KW-1185">Reference proteome</keyword>
<dbReference type="EMBL" id="JAGSYN010000071">
    <property type="protein sequence ID" value="KAG7664570.1"/>
    <property type="molecule type" value="Genomic_DNA"/>
</dbReference>
<sequence length="485" mass="54855">MSQDNNINDTTPLLNTTQPIPENPIILPSTTTAPASTTNDKSLPSSAGTSSSSTTKKPLSAGSTSSSAHHHQPSPQSIKSNINKQQLTKSSKIGLQRTSRTSQKLKLLPEDPPNLNRITTSNGITSNDDDDNDDDDDDDNEDVATDPQRARVYSQVKKITDRPARKDAEILGKSHRDLLPRVTAYCTCGSYRMKDLLRWLRERKRIHNTSPKLFDECLYTPFTYKDWRGSGDEAGGDEAAGHKLIRLADEGGEIDIGKKNDIFIFEYGVVIMWGYTIKEESAFLEDLAKFESEKLSEEDIQIEEFNYYITKSYQPRIYNDFITLRDDDNYMLKLSISHALAQSVKISLFEELVDNTIEDTQDIPQQIAHTGKVEMTRDEIMKSIGELFILRININLHGSVLDSPELMWAEPHLEPIYQATRGYLEINQRVELLNQRLEVISDLLQMLKEQLGHSHEENLEFIVVVLVGVQVLVSIINIIIDILTY</sequence>
<dbReference type="GO" id="GO:0005739">
    <property type="term" value="C:mitochondrion"/>
    <property type="evidence" value="ECO:0007669"/>
    <property type="project" value="UniProtKB-ARBA"/>
</dbReference>
<dbReference type="OrthoDB" id="18302at2759"/>
<evidence type="ECO:0000259" key="4">
    <source>
        <dbReference type="Pfam" id="PF02582"/>
    </source>
</evidence>
<accession>A0A8J5R0L4</accession>
<dbReference type="InterPro" id="IPR051624">
    <property type="entry name" value="RMD1/Sad1-interacting"/>
</dbReference>
<dbReference type="AlphaFoldDB" id="A0A8J5R0L4"/>
<evidence type="ECO:0000256" key="2">
    <source>
        <dbReference type="SAM" id="MobiDB-lite"/>
    </source>
</evidence>
<evidence type="ECO:0000313" key="5">
    <source>
        <dbReference type="EMBL" id="KAG7664570.1"/>
    </source>
</evidence>
<organism evidence="5 6">
    <name type="scientific">[Candida] subhashii</name>
    <dbReference type="NCBI Taxonomy" id="561895"/>
    <lineage>
        <taxon>Eukaryota</taxon>
        <taxon>Fungi</taxon>
        <taxon>Dikarya</taxon>
        <taxon>Ascomycota</taxon>
        <taxon>Saccharomycotina</taxon>
        <taxon>Pichiomycetes</taxon>
        <taxon>Debaryomycetaceae</taxon>
        <taxon>Spathaspora</taxon>
    </lineage>
</organism>